<keyword evidence="4" id="KW-0274">FAD</keyword>
<feature type="domain" description="Glucose-methanol-choline oxidoreductase C-terminal" evidence="6">
    <location>
        <begin position="563"/>
        <end position="624"/>
    </location>
</feature>
<protein>
    <recommendedName>
        <fullName evidence="6">Glucose-methanol-choline oxidoreductase C-terminal domain-containing protein</fullName>
    </recommendedName>
</protein>
<evidence type="ECO:0000256" key="2">
    <source>
        <dbReference type="ARBA" id="ARBA00010790"/>
    </source>
</evidence>
<keyword evidence="3" id="KW-0285">Flavoprotein</keyword>
<name>A0A1X6NZQ1_PORUM</name>
<dbReference type="AlphaFoldDB" id="A0A1X6NZQ1"/>
<evidence type="ECO:0000313" key="7">
    <source>
        <dbReference type="EMBL" id="OSX74006.1"/>
    </source>
</evidence>
<gene>
    <name evidence="7" type="ORF">BU14_0314s0009</name>
</gene>
<evidence type="ECO:0000313" key="8">
    <source>
        <dbReference type="Proteomes" id="UP000218209"/>
    </source>
</evidence>
<dbReference type="EMBL" id="KV918968">
    <property type="protein sequence ID" value="OSX74006.1"/>
    <property type="molecule type" value="Genomic_DNA"/>
</dbReference>
<dbReference type="Pfam" id="PF05199">
    <property type="entry name" value="GMC_oxred_C"/>
    <property type="match status" value="1"/>
</dbReference>
<evidence type="ECO:0000256" key="4">
    <source>
        <dbReference type="ARBA" id="ARBA00022827"/>
    </source>
</evidence>
<dbReference type="PANTHER" id="PTHR42784:SF1">
    <property type="entry name" value="PYRANOSE 2-OXIDASE"/>
    <property type="match status" value="1"/>
</dbReference>
<dbReference type="Gene3D" id="3.50.50.60">
    <property type="entry name" value="FAD/NAD(P)-binding domain"/>
    <property type="match status" value="2"/>
</dbReference>
<evidence type="ECO:0000259" key="6">
    <source>
        <dbReference type="Pfam" id="PF05199"/>
    </source>
</evidence>
<reference evidence="7 8" key="1">
    <citation type="submission" date="2017-03" db="EMBL/GenBank/DDBJ databases">
        <title>WGS assembly of Porphyra umbilicalis.</title>
        <authorList>
            <person name="Brawley S.H."/>
            <person name="Blouin N.A."/>
            <person name="Ficko-Blean E."/>
            <person name="Wheeler G.L."/>
            <person name="Lohr M."/>
            <person name="Goodson H.V."/>
            <person name="Jenkins J.W."/>
            <person name="Blaby-Haas C.E."/>
            <person name="Helliwell K.E."/>
            <person name="Chan C."/>
            <person name="Marriage T."/>
            <person name="Bhattacharya D."/>
            <person name="Klein A.S."/>
            <person name="Badis Y."/>
            <person name="Brodie J."/>
            <person name="Cao Y."/>
            <person name="Collen J."/>
            <person name="Dittami S.M."/>
            <person name="Gachon C.M."/>
            <person name="Green B.R."/>
            <person name="Karpowicz S."/>
            <person name="Kim J.W."/>
            <person name="Kudahl U."/>
            <person name="Lin S."/>
            <person name="Michel G."/>
            <person name="Mittag M."/>
            <person name="Olson B.J."/>
            <person name="Pangilinan J."/>
            <person name="Peng Y."/>
            <person name="Qiu H."/>
            <person name="Shu S."/>
            <person name="Singer J.T."/>
            <person name="Smith A.G."/>
            <person name="Sprecher B.N."/>
            <person name="Wagner V."/>
            <person name="Wang W."/>
            <person name="Wang Z.-Y."/>
            <person name="Yan J."/>
            <person name="Yarish C."/>
            <person name="Zoeuner-Riek S."/>
            <person name="Zhuang Y."/>
            <person name="Zou Y."/>
            <person name="Lindquist E.A."/>
            <person name="Grimwood J."/>
            <person name="Barry K."/>
            <person name="Rokhsar D.S."/>
            <person name="Schmutz J."/>
            <person name="Stiller J.W."/>
            <person name="Grossman A.R."/>
            <person name="Prochnik S.E."/>
        </authorList>
    </citation>
    <scope>NUCLEOTIDE SEQUENCE [LARGE SCALE GENOMIC DNA]</scope>
    <source>
        <strain evidence="7">4086291</strain>
    </source>
</reference>
<keyword evidence="8" id="KW-1185">Reference proteome</keyword>
<keyword evidence="5" id="KW-0560">Oxidoreductase</keyword>
<dbReference type="SUPFAM" id="SSF51905">
    <property type="entry name" value="FAD/NAD(P)-binding domain"/>
    <property type="match status" value="1"/>
</dbReference>
<dbReference type="OrthoDB" id="269227at2759"/>
<dbReference type="PANTHER" id="PTHR42784">
    <property type="entry name" value="PYRANOSE 2-OXIDASE"/>
    <property type="match status" value="1"/>
</dbReference>
<organism evidence="7 8">
    <name type="scientific">Porphyra umbilicalis</name>
    <name type="common">Purple laver</name>
    <name type="synonym">Red alga</name>
    <dbReference type="NCBI Taxonomy" id="2786"/>
    <lineage>
        <taxon>Eukaryota</taxon>
        <taxon>Rhodophyta</taxon>
        <taxon>Bangiophyceae</taxon>
        <taxon>Bangiales</taxon>
        <taxon>Bangiaceae</taxon>
        <taxon>Porphyra</taxon>
    </lineage>
</organism>
<dbReference type="InterPro" id="IPR051473">
    <property type="entry name" value="P2Ox-like"/>
</dbReference>
<dbReference type="InterPro" id="IPR007867">
    <property type="entry name" value="GMC_OxRtase_C"/>
</dbReference>
<evidence type="ECO:0000256" key="3">
    <source>
        <dbReference type="ARBA" id="ARBA00022630"/>
    </source>
</evidence>
<comment type="similarity">
    <text evidence="2">Belongs to the GMC oxidoreductase family.</text>
</comment>
<comment type="cofactor">
    <cofactor evidence="1">
        <name>FAD</name>
        <dbReference type="ChEBI" id="CHEBI:57692"/>
    </cofactor>
</comment>
<dbReference type="Proteomes" id="UP000218209">
    <property type="component" value="Unassembled WGS sequence"/>
</dbReference>
<dbReference type="InterPro" id="IPR036188">
    <property type="entry name" value="FAD/NAD-bd_sf"/>
</dbReference>
<evidence type="ECO:0000256" key="1">
    <source>
        <dbReference type="ARBA" id="ARBA00001974"/>
    </source>
</evidence>
<accession>A0A1X6NZQ1</accession>
<proteinExistence type="inferred from homology"/>
<sequence length="644" mass="67075">MASPAASRWTLRLATTTYLPDHTVTVRAAPAWGPADDIFGAYVGGDGGYWEFRVPRPPAGTAAAEFKFLLNREVWQDGPNLVVTPPPPGDGTPVTFATAPGPAGVTFNPAAALPDAENGVVARTFFGPTVGGADVWDVVVVGSGVGGGVLADALSDRGLRTLVLEAGSYVFPTHVANLPRAHRVGQFDKHVWGLFNEPAFRRQLYANEAGSTYAGASGYNLGGRSIFWGAFAPRMRAWEFTEGAWPAAVRDDLLRDGGYFDRAEALLKVGPSRPSAYQDAAKALVSSILGPDFVVVDAPMAVQRQTSELRTLSAGVWSTADLLMESAATRGPAGSDRLAVNLNHDVTRIDVGAPGRPTTVHATDRLAFVDRTYRGRAVVVAAGALESPKIGALSRLPDASGTLGYGLTDHPVWFTHFGVPAGAPLFSDAASAKLLIHPAASSPAAGDGWNAVLELGADYNQGRYVDDDILAAHRAARDAGRPTQLCELVFLASSPIDEGGYALPRDGAPPVAGEAGRPMRVRAVPAVANVDALLASAGDVQRRLLLALQAEPLVGEPTDLPLLRAPVGGVAHEVGTMRMAQSAADGVVDADLRLHGADGVYVCDLSVFPSSPAANPTLTLAALATRLGDHLADRLGDGGRGKAA</sequence>
<dbReference type="GO" id="GO:0016614">
    <property type="term" value="F:oxidoreductase activity, acting on CH-OH group of donors"/>
    <property type="evidence" value="ECO:0007669"/>
    <property type="project" value="InterPro"/>
</dbReference>
<evidence type="ECO:0000256" key="5">
    <source>
        <dbReference type="ARBA" id="ARBA00023002"/>
    </source>
</evidence>